<accession>A0A0E9QLC7</accession>
<dbReference type="EMBL" id="GBXM01090958">
    <property type="protein sequence ID" value="JAH17619.1"/>
    <property type="molecule type" value="Transcribed_RNA"/>
</dbReference>
<proteinExistence type="predicted"/>
<protein>
    <submittedName>
        <fullName evidence="1">Uncharacterized protein</fullName>
    </submittedName>
</protein>
<evidence type="ECO:0000313" key="1">
    <source>
        <dbReference type="EMBL" id="JAH17619.1"/>
    </source>
</evidence>
<dbReference type="AlphaFoldDB" id="A0A0E9QLC7"/>
<reference evidence="1" key="1">
    <citation type="submission" date="2014-11" db="EMBL/GenBank/DDBJ databases">
        <authorList>
            <person name="Amaro Gonzalez C."/>
        </authorList>
    </citation>
    <scope>NUCLEOTIDE SEQUENCE</scope>
</reference>
<organism evidence="1">
    <name type="scientific">Anguilla anguilla</name>
    <name type="common">European freshwater eel</name>
    <name type="synonym">Muraena anguilla</name>
    <dbReference type="NCBI Taxonomy" id="7936"/>
    <lineage>
        <taxon>Eukaryota</taxon>
        <taxon>Metazoa</taxon>
        <taxon>Chordata</taxon>
        <taxon>Craniata</taxon>
        <taxon>Vertebrata</taxon>
        <taxon>Euteleostomi</taxon>
        <taxon>Actinopterygii</taxon>
        <taxon>Neopterygii</taxon>
        <taxon>Teleostei</taxon>
        <taxon>Anguilliformes</taxon>
        <taxon>Anguillidae</taxon>
        <taxon>Anguilla</taxon>
    </lineage>
</organism>
<name>A0A0E9QLC7_ANGAN</name>
<sequence length="48" mass="4868">MHSTSALGGINSLAEIAETAAVLFSVMVIPSITAMTFPRSGSKSNTVA</sequence>
<reference evidence="1" key="2">
    <citation type="journal article" date="2015" name="Fish Shellfish Immunol.">
        <title>Early steps in the European eel (Anguilla anguilla)-Vibrio vulnificus interaction in the gills: Role of the RtxA13 toxin.</title>
        <authorList>
            <person name="Callol A."/>
            <person name="Pajuelo D."/>
            <person name="Ebbesson L."/>
            <person name="Teles M."/>
            <person name="MacKenzie S."/>
            <person name="Amaro C."/>
        </authorList>
    </citation>
    <scope>NUCLEOTIDE SEQUENCE</scope>
</reference>